<keyword evidence="1" id="KW-0812">Transmembrane</keyword>
<protein>
    <submittedName>
        <fullName evidence="2">Uncharacterized protein</fullName>
    </submittedName>
</protein>
<evidence type="ECO:0000313" key="3">
    <source>
        <dbReference type="Proteomes" id="UP000807504"/>
    </source>
</evidence>
<dbReference type="EMBL" id="JABXBU010002230">
    <property type="protein sequence ID" value="KAF8766506.1"/>
    <property type="molecule type" value="Genomic_DNA"/>
</dbReference>
<proteinExistence type="predicted"/>
<feature type="transmembrane region" description="Helical" evidence="1">
    <location>
        <begin position="55"/>
        <end position="82"/>
    </location>
</feature>
<keyword evidence="1" id="KW-1133">Transmembrane helix</keyword>
<accession>A0A8T0E5G6</accession>
<sequence length="311" mass="35761">MDIYNGVDIKLSLVYMSPTAFSIVLWYSMLCQKNNVRNLISSLKSHPATVPFKKLLSYFVSMILLVFLIMPFCLASVATYTANEAKCLSNFWTFGITLENQIYKMGAHFVGEYMYYSVYFEFPCVAVLSVYLMIHYCGNNLLQCNYNAKNMDYLELTVKGIDVQEDYRIIEENIRLLKKILSLPLFVILLNSLFNLYVVLTYCLKDKIPPCMMVELTVSALTGVIIISSLIIHSAKISENMLKMKETINFLIEKHQLHIQDKGREMSILKRIEKKDIIYLSACGMIDFKRNLLLTAFGSLFTYGLIIFKLG</sequence>
<dbReference type="AlphaFoldDB" id="A0A8T0E5G6"/>
<keyword evidence="1" id="KW-0472">Membrane</keyword>
<gene>
    <name evidence="2" type="ORF">HNY73_019560</name>
</gene>
<comment type="caution">
    <text evidence="2">The sequence shown here is derived from an EMBL/GenBank/DDBJ whole genome shotgun (WGS) entry which is preliminary data.</text>
</comment>
<organism evidence="2 3">
    <name type="scientific">Argiope bruennichi</name>
    <name type="common">Wasp spider</name>
    <name type="synonym">Aranea bruennichi</name>
    <dbReference type="NCBI Taxonomy" id="94029"/>
    <lineage>
        <taxon>Eukaryota</taxon>
        <taxon>Metazoa</taxon>
        <taxon>Ecdysozoa</taxon>
        <taxon>Arthropoda</taxon>
        <taxon>Chelicerata</taxon>
        <taxon>Arachnida</taxon>
        <taxon>Araneae</taxon>
        <taxon>Araneomorphae</taxon>
        <taxon>Entelegynae</taxon>
        <taxon>Araneoidea</taxon>
        <taxon>Araneidae</taxon>
        <taxon>Argiope</taxon>
    </lineage>
</organism>
<reference evidence="2" key="1">
    <citation type="journal article" date="2020" name="bioRxiv">
        <title>Chromosome-level reference genome of the European wasp spider Argiope bruennichi: a resource for studies on range expansion and evolutionary adaptation.</title>
        <authorList>
            <person name="Sheffer M.M."/>
            <person name="Hoppe A."/>
            <person name="Krehenwinkel H."/>
            <person name="Uhl G."/>
            <person name="Kuss A.W."/>
            <person name="Jensen L."/>
            <person name="Jensen C."/>
            <person name="Gillespie R.G."/>
            <person name="Hoff K.J."/>
            <person name="Prost S."/>
        </authorList>
    </citation>
    <scope>NUCLEOTIDE SEQUENCE</scope>
</reference>
<evidence type="ECO:0000313" key="2">
    <source>
        <dbReference type="EMBL" id="KAF8766506.1"/>
    </source>
</evidence>
<feature type="transmembrane region" description="Helical" evidence="1">
    <location>
        <begin position="292"/>
        <end position="310"/>
    </location>
</feature>
<feature type="transmembrane region" description="Helical" evidence="1">
    <location>
        <begin position="212"/>
        <end position="235"/>
    </location>
</feature>
<reference evidence="2" key="2">
    <citation type="submission" date="2020-06" db="EMBL/GenBank/DDBJ databases">
        <authorList>
            <person name="Sheffer M."/>
        </authorList>
    </citation>
    <scope>NUCLEOTIDE SEQUENCE</scope>
</reference>
<keyword evidence="3" id="KW-1185">Reference proteome</keyword>
<name>A0A8T0E5G6_ARGBR</name>
<feature type="transmembrane region" description="Helical" evidence="1">
    <location>
        <begin position="12"/>
        <end position="30"/>
    </location>
</feature>
<evidence type="ECO:0000256" key="1">
    <source>
        <dbReference type="SAM" id="Phobius"/>
    </source>
</evidence>
<dbReference type="Proteomes" id="UP000807504">
    <property type="component" value="Unassembled WGS sequence"/>
</dbReference>
<feature type="transmembrane region" description="Helical" evidence="1">
    <location>
        <begin position="180"/>
        <end position="200"/>
    </location>
</feature>
<feature type="transmembrane region" description="Helical" evidence="1">
    <location>
        <begin position="113"/>
        <end position="134"/>
    </location>
</feature>